<proteinExistence type="predicted"/>
<dbReference type="FunFam" id="1.10.510.10:FF:000590">
    <property type="entry name" value="PR5-like receptor kinase"/>
    <property type="match status" value="1"/>
</dbReference>
<keyword evidence="10" id="KW-0472">Membrane</keyword>
<dbReference type="GO" id="GO:0016020">
    <property type="term" value="C:membrane"/>
    <property type="evidence" value="ECO:0007669"/>
    <property type="project" value="UniProtKB-SubCell"/>
</dbReference>
<dbReference type="PROSITE" id="PS50011">
    <property type="entry name" value="PROTEIN_KINASE_DOM"/>
    <property type="match status" value="1"/>
</dbReference>
<dbReference type="InterPro" id="IPR045874">
    <property type="entry name" value="LRK10/LRL21-25-like"/>
</dbReference>
<evidence type="ECO:0000256" key="9">
    <source>
        <dbReference type="ARBA" id="ARBA00022989"/>
    </source>
</evidence>
<evidence type="ECO:0000256" key="4">
    <source>
        <dbReference type="ARBA" id="ARBA00022692"/>
    </source>
</evidence>
<evidence type="ECO:0000256" key="11">
    <source>
        <dbReference type="ARBA" id="ARBA00023180"/>
    </source>
</evidence>
<dbReference type="PROSITE" id="PS00108">
    <property type="entry name" value="PROTEIN_KINASE_ST"/>
    <property type="match status" value="1"/>
</dbReference>
<dbReference type="Gene3D" id="3.30.200.20">
    <property type="entry name" value="Phosphorylase Kinase, domain 1"/>
    <property type="match status" value="1"/>
</dbReference>
<dbReference type="GO" id="GO:0005524">
    <property type="term" value="F:ATP binding"/>
    <property type="evidence" value="ECO:0007669"/>
    <property type="project" value="UniProtKB-UniRule"/>
</dbReference>
<keyword evidence="11" id="KW-0325">Glycoprotein</keyword>
<dbReference type="GO" id="GO:0004674">
    <property type="term" value="F:protein serine/threonine kinase activity"/>
    <property type="evidence" value="ECO:0007669"/>
    <property type="project" value="UniProtKB-KW"/>
</dbReference>
<evidence type="ECO:0000256" key="8">
    <source>
        <dbReference type="ARBA" id="ARBA00022840"/>
    </source>
</evidence>
<dbReference type="InParanoid" id="A0A3N7G3M7"/>
<comment type="caution">
    <text evidence="14">The sequence shown here is derived from an EMBL/GenBank/DDBJ whole genome shotgun (WGS) entry which is preliminary data.</text>
</comment>
<keyword evidence="5" id="KW-0732">Signal</keyword>
<dbReference type="SMART" id="SM00220">
    <property type="entry name" value="S_TKc"/>
    <property type="match status" value="1"/>
</dbReference>
<name>A0A3N7G3M7_POPTR</name>
<reference evidence="14 15" key="1">
    <citation type="journal article" date="2006" name="Science">
        <title>The genome of black cottonwood, Populus trichocarpa (Torr. &amp; Gray).</title>
        <authorList>
            <person name="Tuskan G.A."/>
            <person name="Difazio S."/>
            <person name="Jansson S."/>
            <person name="Bohlmann J."/>
            <person name="Grigoriev I."/>
            <person name="Hellsten U."/>
            <person name="Putnam N."/>
            <person name="Ralph S."/>
            <person name="Rombauts S."/>
            <person name="Salamov A."/>
            <person name="Schein J."/>
            <person name="Sterck L."/>
            <person name="Aerts A."/>
            <person name="Bhalerao R.R."/>
            <person name="Bhalerao R.P."/>
            <person name="Blaudez D."/>
            <person name="Boerjan W."/>
            <person name="Brun A."/>
            <person name="Brunner A."/>
            <person name="Busov V."/>
            <person name="Campbell M."/>
            <person name="Carlson J."/>
            <person name="Chalot M."/>
            <person name="Chapman J."/>
            <person name="Chen G.L."/>
            <person name="Cooper D."/>
            <person name="Coutinho P.M."/>
            <person name="Couturier J."/>
            <person name="Covert S."/>
            <person name="Cronk Q."/>
            <person name="Cunningham R."/>
            <person name="Davis J."/>
            <person name="Degroeve S."/>
            <person name="Dejardin A."/>
            <person name="Depamphilis C."/>
            <person name="Detter J."/>
            <person name="Dirks B."/>
            <person name="Dubchak I."/>
            <person name="Duplessis S."/>
            <person name="Ehlting J."/>
            <person name="Ellis B."/>
            <person name="Gendler K."/>
            <person name="Goodstein D."/>
            <person name="Gribskov M."/>
            <person name="Grimwood J."/>
            <person name="Groover A."/>
            <person name="Gunter L."/>
            <person name="Hamberger B."/>
            <person name="Heinze B."/>
            <person name="Helariutta Y."/>
            <person name="Henrissat B."/>
            <person name="Holligan D."/>
            <person name="Holt R."/>
            <person name="Huang W."/>
            <person name="Islam-Faridi N."/>
            <person name="Jones S."/>
            <person name="Jones-Rhoades M."/>
            <person name="Jorgensen R."/>
            <person name="Joshi C."/>
            <person name="Kangasjarvi J."/>
            <person name="Karlsson J."/>
            <person name="Kelleher C."/>
            <person name="Kirkpatrick R."/>
            <person name="Kirst M."/>
            <person name="Kohler A."/>
            <person name="Kalluri U."/>
            <person name="Larimer F."/>
            <person name="Leebens-Mack J."/>
            <person name="Leple J.C."/>
            <person name="Locascio P."/>
            <person name="Lou Y."/>
            <person name="Lucas S."/>
            <person name="Martin F."/>
            <person name="Montanini B."/>
            <person name="Napoli C."/>
            <person name="Nelson D.R."/>
            <person name="Nelson C."/>
            <person name="Nieminen K."/>
            <person name="Nilsson O."/>
            <person name="Pereda V."/>
            <person name="Peter G."/>
            <person name="Philippe R."/>
            <person name="Pilate G."/>
            <person name="Poliakov A."/>
            <person name="Razumovskaya J."/>
            <person name="Richardson P."/>
            <person name="Rinaldi C."/>
            <person name="Ritland K."/>
            <person name="Rouze P."/>
            <person name="Ryaboy D."/>
            <person name="Schmutz J."/>
            <person name="Schrader J."/>
            <person name="Segerman B."/>
            <person name="Shin H."/>
            <person name="Siddiqui A."/>
            <person name="Sterky F."/>
            <person name="Terry A."/>
            <person name="Tsai C.J."/>
            <person name="Uberbacher E."/>
            <person name="Unneberg P."/>
            <person name="Vahala J."/>
            <person name="Wall K."/>
            <person name="Wessler S."/>
            <person name="Yang G."/>
            <person name="Yin T."/>
            <person name="Douglas C."/>
            <person name="Marra M."/>
            <person name="Sandberg G."/>
            <person name="Van de Peer Y."/>
            <person name="Rokhsar D."/>
        </authorList>
    </citation>
    <scope>NUCLEOTIDE SEQUENCE [LARGE SCALE GENOMIC DNA]</scope>
    <source>
        <strain evidence="15">cv. Nisqually</strain>
    </source>
</reference>
<dbReference type="InterPro" id="IPR011009">
    <property type="entry name" value="Kinase-like_dom_sf"/>
</dbReference>
<dbReference type="Proteomes" id="UP000006729">
    <property type="component" value="Chromosome 17"/>
</dbReference>
<evidence type="ECO:0000256" key="12">
    <source>
        <dbReference type="PROSITE-ProRule" id="PRU10141"/>
    </source>
</evidence>
<keyword evidence="8 12" id="KW-0067">ATP-binding</keyword>
<keyword evidence="3" id="KW-0808">Transferase</keyword>
<dbReference type="PROSITE" id="PS00107">
    <property type="entry name" value="PROTEIN_KINASE_ATP"/>
    <property type="match status" value="1"/>
</dbReference>
<dbReference type="SUPFAM" id="SSF56112">
    <property type="entry name" value="Protein kinase-like (PK-like)"/>
    <property type="match status" value="1"/>
</dbReference>
<keyword evidence="7" id="KW-0418">Kinase</keyword>
<comment type="subcellular location">
    <subcellularLocation>
        <location evidence="1">Membrane</location>
        <topology evidence="1">Single-pass type I membrane protein</topology>
    </subcellularLocation>
</comment>
<dbReference type="InterPro" id="IPR008271">
    <property type="entry name" value="Ser/Thr_kinase_AS"/>
</dbReference>
<keyword evidence="2" id="KW-0723">Serine/threonine-protein kinase</keyword>
<evidence type="ECO:0000256" key="10">
    <source>
        <dbReference type="ARBA" id="ARBA00023136"/>
    </source>
</evidence>
<evidence type="ECO:0000256" key="3">
    <source>
        <dbReference type="ARBA" id="ARBA00022679"/>
    </source>
</evidence>
<protein>
    <recommendedName>
        <fullName evidence="13">Protein kinase domain-containing protein</fullName>
    </recommendedName>
</protein>
<dbReference type="PANTHER" id="PTHR27009">
    <property type="entry name" value="RUST RESISTANCE KINASE LR10-RELATED"/>
    <property type="match status" value="1"/>
</dbReference>
<gene>
    <name evidence="14" type="ORF">POPTR_017G008600v4</name>
</gene>
<evidence type="ECO:0000256" key="2">
    <source>
        <dbReference type="ARBA" id="ARBA00022527"/>
    </source>
</evidence>
<sequence>MSCGNKSYELACENNDRPTLYLDMEKYYVQAINYSDFTIRLVDAAVQKDDCFSIPHHSFTEELLRSADGNYYYEIKWRDISVLTFLCCKNQMLNPPDYIMDASSCKNGSGTAYNSSSSSSISSPSCDVNMGGHSYVMVDGHIQDVPDLCRINLIYPVPENMTNMSYTDVHDILVYGFELSWFSFCCRIENRCNLDEATVLNNCSQENSFTITYHDINLSIYEDIEKFLQSHDNDLMPIRYTYSEIKKITNGFKDKLGEGGFGSVYKGKLCSGRSAAVKLLGKSKANGQDFINEVAIIGRIHHVNVVQLIGFTVEGLKRALIYEFMPNGSLEKYIFSREGSVPLSNEKMYEISLGVARGIEYLHQGCDMQILHFDIKPHNILLNDKFVPKISDFGLAKLYPTNNNIVPLTAARGTMGYMAPELCYKNIGGVSYKADVYSYRMLLMEMVGRRKNLNTLANHSSQIYFPSWVYDQVSEGKDIEVQEDAMEHEKKTTKKMIIVALWCIQLKPVDRPSMHKVVEMLESDVESLRIPPKPFITPYQMPGDDDKANHLLLPLMLNAPASVLQGTLLSLVLLCWLVRKRRCQFKNEAVIEKNGEKMAFCHDNVRRYPRSNRRVGVEELWAESR</sequence>
<dbReference type="GO" id="GO:0030247">
    <property type="term" value="F:polysaccharide binding"/>
    <property type="evidence" value="ECO:0007669"/>
    <property type="project" value="InterPro"/>
</dbReference>
<keyword evidence="15" id="KW-1185">Reference proteome</keyword>
<dbReference type="Pfam" id="PF13947">
    <property type="entry name" value="GUB_WAK_bind"/>
    <property type="match status" value="1"/>
</dbReference>
<keyword evidence="6 12" id="KW-0547">Nucleotide-binding</keyword>
<evidence type="ECO:0000259" key="13">
    <source>
        <dbReference type="PROSITE" id="PS50011"/>
    </source>
</evidence>
<accession>A0A3N7G3M7</accession>
<keyword evidence="4" id="KW-0812">Transmembrane</keyword>
<dbReference type="FunFam" id="3.30.200.20:FF:000178">
    <property type="entry name" value="serine/threonine-protein kinase PBS1-like"/>
    <property type="match status" value="1"/>
</dbReference>
<keyword evidence="9" id="KW-1133">Transmembrane helix</keyword>
<evidence type="ECO:0000313" key="14">
    <source>
        <dbReference type="EMBL" id="RQP01754.2"/>
    </source>
</evidence>
<evidence type="ECO:0000256" key="1">
    <source>
        <dbReference type="ARBA" id="ARBA00004479"/>
    </source>
</evidence>
<evidence type="ECO:0000313" key="15">
    <source>
        <dbReference type="Proteomes" id="UP000006729"/>
    </source>
</evidence>
<dbReference type="InterPro" id="IPR025287">
    <property type="entry name" value="WAK_GUB"/>
</dbReference>
<dbReference type="AlphaFoldDB" id="A0A3N7G3M7"/>
<dbReference type="Gene3D" id="1.10.510.10">
    <property type="entry name" value="Transferase(Phosphotransferase) domain 1"/>
    <property type="match status" value="1"/>
</dbReference>
<organism evidence="14 15">
    <name type="scientific">Populus trichocarpa</name>
    <name type="common">Western balsam poplar</name>
    <name type="synonym">Populus balsamifera subsp. trichocarpa</name>
    <dbReference type="NCBI Taxonomy" id="3694"/>
    <lineage>
        <taxon>Eukaryota</taxon>
        <taxon>Viridiplantae</taxon>
        <taxon>Streptophyta</taxon>
        <taxon>Embryophyta</taxon>
        <taxon>Tracheophyta</taxon>
        <taxon>Spermatophyta</taxon>
        <taxon>Magnoliopsida</taxon>
        <taxon>eudicotyledons</taxon>
        <taxon>Gunneridae</taxon>
        <taxon>Pentapetalae</taxon>
        <taxon>rosids</taxon>
        <taxon>fabids</taxon>
        <taxon>Malpighiales</taxon>
        <taxon>Salicaceae</taxon>
        <taxon>Saliceae</taxon>
        <taxon>Populus</taxon>
    </lineage>
</organism>
<dbReference type="InterPro" id="IPR000719">
    <property type="entry name" value="Prot_kinase_dom"/>
</dbReference>
<evidence type="ECO:0000256" key="6">
    <source>
        <dbReference type="ARBA" id="ARBA00022741"/>
    </source>
</evidence>
<dbReference type="InterPro" id="IPR017441">
    <property type="entry name" value="Protein_kinase_ATP_BS"/>
</dbReference>
<dbReference type="EMBL" id="CM009306">
    <property type="protein sequence ID" value="RQP01754.2"/>
    <property type="molecule type" value="Genomic_DNA"/>
</dbReference>
<evidence type="ECO:0000256" key="5">
    <source>
        <dbReference type="ARBA" id="ARBA00022729"/>
    </source>
</evidence>
<evidence type="ECO:0000256" key="7">
    <source>
        <dbReference type="ARBA" id="ARBA00022777"/>
    </source>
</evidence>
<dbReference type="Pfam" id="PF00069">
    <property type="entry name" value="Pkinase"/>
    <property type="match status" value="1"/>
</dbReference>